<protein>
    <submittedName>
        <fullName evidence="2">Uncharacterized protein</fullName>
    </submittedName>
</protein>
<name>A0A1S1Q2I8_9ACTN</name>
<evidence type="ECO:0000313" key="2">
    <source>
        <dbReference type="EMBL" id="OHV27721.1"/>
    </source>
</evidence>
<keyword evidence="3" id="KW-1185">Reference proteome</keyword>
<dbReference type="AlphaFoldDB" id="A0A1S1Q2I8"/>
<keyword evidence="1" id="KW-0812">Transmembrane</keyword>
<reference evidence="3" key="1">
    <citation type="submission" date="2016-07" db="EMBL/GenBank/DDBJ databases">
        <title>Frankia sp. NRRL B-16219 Genome sequencing.</title>
        <authorList>
            <person name="Ghodhbane-Gtari F."/>
            <person name="Swanson E."/>
            <person name="Gueddou A."/>
            <person name="Louati M."/>
            <person name="Nouioui I."/>
            <person name="Hezbri K."/>
            <person name="Abebe-Akele F."/>
            <person name="Simpson S."/>
            <person name="Morris K."/>
            <person name="Thomas K."/>
            <person name="Gtari M."/>
            <person name="Tisa L.S."/>
        </authorList>
    </citation>
    <scope>NUCLEOTIDE SEQUENCE [LARGE SCALE GENOMIC DNA]</scope>
    <source>
        <strain evidence="3">NRRL B-16219</strain>
    </source>
</reference>
<evidence type="ECO:0000256" key="1">
    <source>
        <dbReference type="SAM" id="Phobius"/>
    </source>
</evidence>
<sequence length="498" mass="51439">MTMQAPAAVRSVRQFLAVGAGSRFVGVLAVLIGALLLAGTVSRAVVAQRLDATESIRERSAAALIIAERLRAALARADATAAANVFSWVDLVPSRPSSPAERRENYDEVKAGGYYTGDHSGDAAVSGLAGDDTAPAGDGPAAPNQYSAAVRSATTALLELREVDPGECESARAPGSTSHCAMDRIATLIPEYVGLVAEASANTRAGNTVGGSYQRLASDLMATSILGQTNLLVTAYGDRVDADYRRATGGHGEDLLLLVLACALVALVGAQVYVYRRTRRILNAGLLAATGVLGAVAVACLVLLGGQQSRLSAAQRGDFVPMTLLAASRTLALEARTCEYLSLASLGNGDGADACFQRAVAGLGYGLDGRPTPTAGALSAALAELPAERAELAAEFTAWLRERGEVVATLRRPPRPTAGAGSPDVFDDVVGVTLRSEHFDRFITRVDGLVGAHLEGFNGEVDAGAADVRLLAAVLPIALLTAASCCVIGISARVREYL</sequence>
<dbReference type="EMBL" id="MAXA01000218">
    <property type="protein sequence ID" value="OHV27721.1"/>
    <property type="molecule type" value="Genomic_DNA"/>
</dbReference>
<proteinExistence type="predicted"/>
<gene>
    <name evidence="2" type="ORF">BBK14_19775</name>
</gene>
<comment type="caution">
    <text evidence="2">The sequence shown here is derived from an EMBL/GenBank/DDBJ whole genome shotgun (WGS) entry which is preliminary data.</text>
</comment>
<organism evidence="2 3">
    <name type="scientific">Parafrankia soli</name>
    <dbReference type="NCBI Taxonomy" id="2599596"/>
    <lineage>
        <taxon>Bacteria</taxon>
        <taxon>Bacillati</taxon>
        <taxon>Actinomycetota</taxon>
        <taxon>Actinomycetes</taxon>
        <taxon>Frankiales</taxon>
        <taxon>Frankiaceae</taxon>
        <taxon>Parafrankia</taxon>
    </lineage>
</organism>
<feature type="transmembrane region" description="Helical" evidence="1">
    <location>
        <begin position="20"/>
        <end position="41"/>
    </location>
</feature>
<keyword evidence="1" id="KW-1133">Transmembrane helix</keyword>
<evidence type="ECO:0000313" key="3">
    <source>
        <dbReference type="Proteomes" id="UP000179769"/>
    </source>
</evidence>
<accession>A0A1S1Q2I8</accession>
<dbReference type="Proteomes" id="UP000179769">
    <property type="component" value="Unassembled WGS sequence"/>
</dbReference>
<keyword evidence="1" id="KW-0472">Membrane</keyword>
<dbReference type="OrthoDB" id="3218196at2"/>
<feature type="transmembrane region" description="Helical" evidence="1">
    <location>
        <begin position="281"/>
        <end position="306"/>
    </location>
</feature>
<feature type="transmembrane region" description="Helical" evidence="1">
    <location>
        <begin position="255"/>
        <end position="275"/>
    </location>
</feature>
<feature type="transmembrane region" description="Helical" evidence="1">
    <location>
        <begin position="470"/>
        <end position="492"/>
    </location>
</feature>